<sequence>MEAGGYHLACLVDLLGGSRRSQAASWLEFAKDRFPSFLVSLVNISPSSSSNAWTICCNYWGRDSYQQLRLALANLATLKLRNYSMNLQSWWDVNEELKLPEQPAIFQDHHLTIAAIHYVGKFREGPSPARDFFQLRADNLVHYILEALGDCVPKEFEVFQHTKINSMMVVVHNGWVYTAGAAKTRVVMSRSFKPVQTHMKISMLRHTVPEAKNTSGTISTRIWWRLGRRYMDHSKIIVVITLWKNAHLLKAA</sequence>
<dbReference type="EMBL" id="GL377571">
    <property type="protein sequence ID" value="EFJ33134.1"/>
    <property type="molecule type" value="Genomic_DNA"/>
</dbReference>
<dbReference type="Gramene" id="EFJ33134">
    <property type="protein sequence ID" value="EFJ33134"/>
    <property type="gene ID" value="SELMODRAFT_407324"/>
</dbReference>
<proteinExistence type="predicted"/>
<dbReference type="InParanoid" id="D8R4N7"/>
<dbReference type="HOGENOM" id="CLU_1104288_0_0_1"/>
<dbReference type="AlphaFoldDB" id="D8R4N7"/>
<keyword evidence="2" id="KW-1185">Reference proteome</keyword>
<gene>
    <name evidence="1" type="ORF">SELMODRAFT_407324</name>
</gene>
<dbReference type="Proteomes" id="UP000001514">
    <property type="component" value="Unassembled WGS sequence"/>
</dbReference>
<accession>D8R4N7</accession>
<evidence type="ECO:0000313" key="2">
    <source>
        <dbReference type="Proteomes" id="UP000001514"/>
    </source>
</evidence>
<name>D8R4N7_SELML</name>
<reference evidence="1 2" key="1">
    <citation type="journal article" date="2011" name="Science">
        <title>The Selaginella genome identifies genetic changes associated with the evolution of vascular plants.</title>
        <authorList>
            <person name="Banks J.A."/>
            <person name="Nishiyama T."/>
            <person name="Hasebe M."/>
            <person name="Bowman J.L."/>
            <person name="Gribskov M."/>
            <person name="dePamphilis C."/>
            <person name="Albert V.A."/>
            <person name="Aono N."/>
            <person name="Aoyama T."/>
            <person name="Ambrose B.A."/>
            <person name="Ashton N.W."/>
            <person name="Axtell M.J."/>
            <person name="Barker E."/>
            <person name="Barker M.S."/>
            <person name="Bennetzen J.L."/>
            <person name="Bonawitz N.D."/>
            <person name="Chapple C."/>
            <person name="Cheng C."/>
            <person name="Correa L.G."/>
            <person name="Dacre M."/>
            <person name="DeBarry J."/>
            <person name="Dreyer I."/>
            <person name="Elias M."/>
            <person name="Engstrom E.M."/>
            <person name="Estelle M."/>
            <person name="Feng L."/>
            <person name="Finet C."/>
            <person name="Floyd S.K."/>
            <person name="Frommer W.B."/>
            <person name="Fujita T."/>
            <person name="Gramzow L."/>
            <person name="Gutensohn M."/>
            <person name="Harholt J."/>
            <person name="Hattori M."/>
            <person name="Heyl A."/>
            <person name="Hirai T."/>
            <person name="Hiwatashi Y."/>
            <person name="Ishikawa M."/>
            <person name="Iwata M."/>
            <person name="Karol K.G."/>
            <person name="Koehler B."/>
            <person name="Kolukisaoglu U."/>
            <person name="Kubo M."/>
            <person name="Kurata T."/>
            <person name="Lalonde S."/>
            <person name="Li K."/>
            <person name="Li Y."/>
            <person name="Litt A."/>
            <person name="Lyons E."/>
            <person name="Manning G."/>
            <person name="Maruyama T."/>
            <person name="Michael T.P."/>
            <person name="Mikami K."/>
            <person name="Miyazaki S."/>
            <person name="Morinaga S."/>
            <person name="Murata T."/>
            <person name="Mueller-Roeber B."/>
            <person name="Nelson D.R."/>
            <person name="Obara M."/>
            <person name="Oguri Y."/>
            <person name="Olmstead R.G."/>
            <person name="Onodera N."/>
            <person name="Petersen B.L."/>
            <person name="Pils B."/>
            <person name="Prigge M."/>
            <person name="Rensing S.A."/>
            <person name="Riano-Pachon D.M."/>
            <person name="Roberts A.W."/>
            <person name="Sato Y."/>
            <person name="Scheller H.V."/>
            <person name="Schulz B."/>
            <person name="Schulz C."/>
            <person name="Shakirov E.V."/>
            <person name="Shibagaki N."/>
            <person name="Shinohara N."/>
            <person name="Shippen D.E."/>
            <person name="Soerensen I."/>
            <person name="Sotooka R."/>
            <person name="Sugimoto N."/>
            <person name="Sugita M."/>
            <person name="Sumikawa N."/>
            <person name="Tanurdzic M."/>
            <person name="Theissen G."/>
            <person name="Ulvskov P."/>
            <person name="Wakazuki S."/>
            <person name="Weng J.K."/>
            <person name="Willats W.W."/>
            <person name="Wipf D."/>
            <person name="Wolf P.G."/>
            <person name="Yang L."/>
            <person name="Zimmer A.D."/>
            <person name="Zhu Q."/>
            <person name="Mitros T."/>
            <person name="Hellsten U."/>
            <person name="Loque D."/>
            <person name="Otillar R."/>
            <person name="Salamov A."/>
            <person name="Schmutz J."/>
            <person name="Shapiro H."/>
            <person name="Lindquist E."/>
            <person name="Lucas S."/>
            <person name="Rokhsar D."/>
            <person name="Grigoriev I.V."/>
        </authorList>
    </citation>
    <scope>NUCLEOTIDE SEQUENCE [LARGE SCALE GENOMIC DNA]</scope>
</reference>
<organism evidence="2">
    <name type="scientific">Selaginella moellendorffii</name>
    <name type="common">Spikemoss</name>
    <dbReference type="NCBI Taxonomy" id="88036"/>
    <lineage>
        <taxon>Eukaryota</taxon>
        <taxon>Viridiplantae</taxon>
        <taxon>Streptophyta</taxon>
        <taxon>Embryophyta</taxon>
        <taxon>Tracheophyta</taxon>
        <taxon>Lycopodiopsida</taxon>
        <taxon>Selaginellales</taxon>
        <taxon>Selaginellaceae</taxon>
        <taxon>Selaginella</taxon>
    </lineage>
</organism>
<dbReference type="KEGG" id="smo:SELMODRAFT_407324"/>
<protein>
    <submittedName>
        <fullName evidence="1">Uncharacterized protein</fullName>
    </submittedName>
</protein>
<evidence type="ECO:0000313" key="1">
    <source>
        <dbReference type="EMBL" id="EFJ33134.1"/>
    </source>
</evidence>